<protein>
    <submittedName>
        <fullName evidence="1">Uncharacterized protein</fullName>
    </submittedName>
</protein>
<dbReference type="Proteomes" id="UP001279734">
    <property type="component" value="Unassembled WGS sequence"/>
</dbReference>
<dbReference type="AlphaFoldDB" id="A0AAD3S5I3"/>
<keyword evidence="2" id="KW-1185">Reference proteome</keyword>
<accession>A0AAD3S5I3</accession>
<reference evidence="1" key="1">
    <citation type="submission" date="2023-05" db="EMBL/GenBank/DDBJ databases">
        <title>Nepenthes gracilis genome sequencing.</title>
        <authorList>
            <person name="Fukushima K."/>
        </authorList>
    </citation>
    <scope>NUCLEOTIDE SEQUENCE</scope>
    <source>
        <strain evidence="1">SING2019-196</strain>
    </source>
</reference>
<proteinExistence type="predicted"/>
<dbReference type="EMBL" id="BSYO01000005">
    <property type="protein sequence ID" value="GMH04863.1"/>
    <property type="molecule type" value="Genomic_DNA"/>
</dbReference>
<gene>
    <name evidence="1" type="ORF">Nepgr_006703</name>
</gene>
<sequence length="109" mass="11758">MRSDCSVEGHILTVLGLGECGADLEVQIASDSLQQPAMPMPVAGVADESDGVDSIPNFYCCYFAVLLWCCVLLFDADSDWCIAADAVVTYTWANALLCGTSDARVEDWR</sequence>
<name>A0AAD3S5I3_NEPGR</name>
<evidence type="ECO:0000313" key="1">
    <source>
        <dbReference type="EMBL" id="GMH04863.1"/>
    </source>
</evidence>
<evidence type="ECO:0000313" key="2">
    <source>
        <dbReference type="Proteomes" id="UP001279734"/>
    </source>
</evidence>
<organism evidence="1 2">
    <name type="scientific">Nepenthes gracilis</name>
    <name type="common">Slender pitcher plant</name>
    <dbReference type="NCBI Taxonomy" id="150966"/>
    <lineage>
        <taxon>Eukaryota</taxon>
        <taxon>Viridiplantae</taxon>
        <taxon>Streptophyta</taxon>
        <taxon>Embryophyta</taxon>
        <taxon>Tracheophyta</taxon>
        <taxon>Spermatophyta</taxon>
        <taxon>Magnoliopsida</taxon>
        <taxon>eudicotyledons</taxon>
        <taxon>Gunneridae</taxon>
        <taxon>Pentapetalae</taxon>
        <taxon>Caryophyllales</taxon>
        <taxon>Nepenthaceae</taxon>
        <taxon>Nepenthes</taxon>
    </lineage>
</organism>
<comment type="caution">
    <text evidence="1">The sequence shown here is derived from an EMBL/GenBank/DDBJ whole genome shotgun (WGS) entry which is preliminary data.</text>
</comment>